<evidence type="ECO:0000313" key="6">
    <source>
        <dbReference type="EMBL" id="KAK0962726.1"/>
    </source>
</evidence>
<sequence length="679" mass="75194">MAPASLVCSVIVGTFLVCLASQRSKEALTISTHLRNLPAFVVGHIDRTATPKLQGRHWSRATLSWKIEARTGKKIYDYDYTPMRSGWVVLATTAALLIGALPLIAAHGEHANTSVATPLSDANDDYQHQQASYFNHRHYGGWMLAHITLMVLAWVFAMPLAIMLSVARSRYHLPAQVIFHVLNGVGIITGFVYDHATPDLYEHNAHHLIGWIATSSTIVWTVMSLHTAYGDYRSKHGDRALPLSSHDAAYYRVLQQYSDRAESARWSGDSGMGSSRQHSSESIPLKPEEVESPTHDDTGDDRHDTEGDEEKEPEGRGFLGNNKVGRNFTLHVQRLLAPRASSFVRGSQIILEKILLLLGFFALTTGFVTYGGLGRGNEAFSIAAHFAKGGIFVWYGILTLGRWMGAFSEFGWAWNVRPKYPVVARWKTRVPSAEFVESFIIWLYGASNVFLEHLNNLGGEWSPEDFEHVSLTALFFGGGLLGMLVESAWFRKQLDTNVVLHRSKDRELADLASNPTADGIESGTATIPDDQWQEPKTQRISLNPMPGLVIMILGIMMSAHHQDSMVSTMMHAQWGTLFFAFAIARATTYILLYLKPPRFPARPPSELVSAFCLMSGGLLFMCSAHDTVWAIETSGLDAMAVFAVTLGLTGVVMAWEVVCYAIKGWALRKERAVDGQPLS</sequence>
<keyword evidence="7" id="KW-1185">Reference proteome</keyword>
<dbReference type="Pfam" id="PF10348">
    <property type="entry name" value="DUF2427"/>
    <property type="match status" value="1"/>
</dbReference>
<evidence type="ECO:0000259" key="5">
    <source>
        <dbReference type="Pfam" id="PF10355"/>
    </source>
</evidence>
<feature type="domain" description="Protein YTP1-like C-terminal" evidence="5">
    <location>
        <begin position="359"/>
        <end position="663"/>
    </location>
</feature>
<feature type="transmembrane region" description="Helical" evidence="2">
    <location>
        <begin position="208"/>
        <end position="229"/>
    </location>
</feature>
<evidence type="ECO:0000256" key="2">
    <source>
        <dbReference type="SAM" id="Phobius"/>
    </source>
</evidence>
<feature type="transmembrane region" description="Helical" evidence="2">
    <location>
        <begin position="471"/>
        <end position="490"/>
    </location>
</feature>
<protein>
    <recommendedName>
        <fullName evidence="8">Cytochrome b561 domain-containing protein</fullName>
    </recommendedName>
</protein>
<feature type="transmembrane region" description="Helical" evidence="2">
    <location>
        <begin position="393"/>
        <end position="414"/>
    </location>
</feature>
<feature type="chain" id="PRO_5042997150" description="Cytochrome b561 domain-containing protein" evidence="3">
    <location>
        <begin position="21"/>
        <end position="679"/>
    </location>
</feature>
<feature type="compositionally biased region" description="Basic and acidic residues" evidence="1">
    <location>
        <begin position="286"/>
        <end position="305"/>
    </location>
</feature>
<dbReference type="PANTHER" id="PTHR31685:SF3">
    <property type="entry name" value="INTEGRAL MEMBRANE PROTEIN (AFU_ORTHOLOGUE AFUA_6G12730)"/>
    <property type="match status" value="1"/>
</dbReference>
<feature type="transmembrane region" description="Helical" evidence="2">
    <location>
        <begin position="606"/>
        <end position="626"/>
    </location>
</feature>
<feature type="compositionally biased region" description="Polar residues" evidence="1">
    <location>
        <begin position="272"/>
        <end position="282"/>
    </location>
</feature>
<keyword evidence="3" id="KW-0732">Signal</keyword>
<dbReference type="EMBL" id="JAUJLE010000289">
    <property type="protein sequence ID" value="KAK0962726.1"/>
    <property type="molecule type" value="Genomic_DNA"/>
</dbReference>
<feature type="transmembrane region" description="Helical" evidence="2">
    <location>
        <begin position="139"/>
        <end position="165"/>
    </location>
</feature>
<keyword evidence="2" id="KW-0812">Transmembrane</keyword>
<comment type="caution">
    <text evidence="6">The sequence shown here is derived from an EMBL/GenBank/DDBJ whole genome shotgun (WGS) entry which is preliminary data.</text>
</comment>
<keyword evidence="2" id="KW-1133">Transmembrane helix</keyword>
<organism evidence="6 7">
    <name type="scientific">Friedmanniomyces endolithicus</name>
    <dbReference type="NCBI Taxonomy" id="329885"/>
    <lineage>
        <taxon>Eukaryota</taxon>
        <taxon>Fungi</taxon>
        <taxon>Dikarya</taxon>
        <taxon>Ascomycota</taxon>
        <taxon>Pezizomycotina</taxon>
        <taxon>Dothideomycetes</taxon>
        <taxon>Dothideomycetidae</taxon>
        <taxon>Mycosphaerellales</taxon>
        <taxon>Teratosphaeriaceae</taxon>
        <taxon>Friedmanniomyces</taxon>
    </lineage>
</organism>
<gene>
    <name evidence="6" type="ORF">LTR91_019336</name>
</gene>
<feature type="domain" description="DUF2427" evidence="4">
    <location>
        <begin position="128"/>
        <end position="228"/>
    </location>
</feature>
<feature type="transmembrane region" description="Helical" evidence="2">
    <location>
        <begin position="354"/>
        <end position="373"/>
    </location>
</feature>
<accession>A0AAN6HBM2</accession>
<feature type="region of interest" description="Disordered" evidence="1">
    <location>
        <begin position="264"/>
        <end position="322"/>
    </location>
</feature>
<dbReference type="InterPro" id="IPR018825">
    <property type="entry name" value="DUF2427"/>
</dbReference>
<feature type="transmembrane region" description="Helical" evidence="2">
    <location>
        <begin position="638"/>
        <end position="662"/>
    </location>
</feature>
<evidence type="ECO:0000256" key="1">
    <source>
        <dbReference type="SAM" id="MobiDB-lite"/>
    </source>
</evidence>
<dbReference type="PANTHER" id="PTHR31685">
    <property type="entry name" value="INTEGRAL MEMBRANE PROTEIN (AFU_ORTHOLOGUE AFUA_6G12730)-RELATED"/>
    <property type="match status" value="1"/>
</dbReference>
<feature type="transmembrane region" description="Helical" evidence="2">
    <location>
        <begin position="540"/>
        <end position="560"/>
    </location>
</feature>
<evidence type="ECO:0008006" key="8">
    <source>
        <dbReference type="Google" id="ProtNLM"/>
    </source>
</evidence>
<evidence type="ECO:0000259" key="4">
    <source>
        <dbReference type="Pfam" id="PF10348"/>
    </source>
</evidence>
<keyword evidence="2" id="KW-0472">Membrane</keyword>
<evidence type="ECO:0000313" key="7">
    <source>
        <dbReference type="Proteomes" id="UP001175353"/>
    </source>
</evidence>
<feature type="transmembrane region" description="Helical" evidence="2">
    <location>
        <begin position="572"/>
        <end position="594"/>
    </location>
</feature>
<reference evidence="6" key="1">
    <citation type="submission" date="2023-06" db="EMBL/GenBank/DDBJ databases">
        <title>Black Yeasts Isolated from many extreme environments.</title>
        <authorList>
            <person name="Coleine C."/>
            <person name="Stajich J.E."/>
            <person name="Selbmann L."/>
        </authorList>
    </citation>
    <scope>NUCLEOTIDE SEQUENCE</scope>
    <source>
        <strain evidence="6">CCFEE 5200</strain>
    </source>
</reference>
<dbReference type="AlphaFoldDB" id="A0AAN6HBM2"/>
<dbReference type="Pfam" id="PF10355">
    <property type="entry name" value="Ytp1"/>
    <property type="match status" value="1"/>
</dbReference>
<evidence type="ECO:0000256" key="3">
    <source>
        <dbReference type="SAM" id="SignalP"/>
    </source>
</evidence>
<dbReference type="InterPro" id="IPR018827">
    <property type="entry name" value="YTP1_C"/>
</dbReference>
<feature type="transmembrane region" description="Helical" evidence="2">
    <location>
        <begin position="435"/>
        <end position="451"/>
    </location>
</feature>
<proteinExistence type="predicted"/>
<feature type="signal peptide" evidence="3">
    <location>
        <begin position="1"/>
        <end position="20"/>
    </location>
</feature>
<feature type="transmembrane region" description="Helical" evidence="2">
    <location>
        <begin position="177"/>
        <end position="196"/>
    </location>
</feature>
<name>A0AAN6HBM2_9PEZI</name>
<dbReference type="Proteomes" id="UP001175353">
    <property type="component" value="Unassembled WGS sequence"/>
</dbReference>